<dbReference type="Gene3D" id="3.20.20.80">
    <property type="entry name" value="Glycosidases"/>
    <property type="match status" value="1"/>
</dbReference>
<evidence type="ECO:0000313" key="7">
    <source>
        <dbReference type="EMBL" id="AQP26338.1"/>
    </source>
</evidence>
<comment type="similarity">
    <text evidence="1 5">Belongs to the glycosyl hydrolase 1 family.</text>
</comment>
<dbReference type="GO" id="GO:0005975">
    <property type="term" value="P:carbohydrate metabolic process"/>
    <property type="evidence" value="ECO:0007669"/>
    <property type="project" value="InterPro"/>
</dbReference>
<organism evidence="7">
    <name type="scientific">Crocus sativus</name>
    <name type="common">Saffron</name>
    <dbReference type="NCBI Taxonomy" id="82528"/>
    <lineage>
        <taxon>Eukaryota</taxon>
        <taxon>Viridiplantae</taxon>
        <taxon>Streptophyta</taxon>
        <taxon>Embryophyta</taxon>
        <taxon>Tracheophyta</taxon>
        <taxon>Spermatophyta</taxon>
        <taxon>Magnoliopsida</taxon>
        <taxon>Liliopsida</taxon>
        <taxon>Asparagales</taxon>
        <taxon>Iridaceae</taxon>
        <taxon>Crocoideae</taxon>
        <taxon>Croceae</taxon>
        <taxon>Crocus</taxon>
    </lineage>
</organism>
<evidence type="ECO:0000256" key="1">
    <source>
        <dbReference type="ARBA" id="ARBA00010838"/>
    </source>
</evidence>
<dbReference type="SUPFAM" id="SSF51445">
    <property type="entry name" value="(Trans)glycosidases"/>
    <property type="match status" value="1"/>
</dbReference>
<dbReference type="FunFam" id="3.20.20.80:FF:000020">
    <property type="entry name" value="Beta-glucosidase 12"/>
    <property type="match status" value="1"/>
</dbReference>
<keyword evidence="2 6" id="KW-0732">Signal</keyword>
<evidence type="ECO:0000256" key="4">
    <source>
        <dbReference type="ARBA" id="ARBA00023295"/>
    </source>
</evidence>
<proteinExistence type="evidence at transcript level"/>
<accession>A0A1S5VK40</accession>
<dbReference type="InterPro" id="IPR001360">
    <property type="entry name" value="Glyco_hydro_1"/>
</dbReference>
<dbReference type="InterPro" id="IPR017853">
    <property type="entry name" value="GH"/>
</dbReference>
<dbReference type="AlphaFoldDB" id="A0A1S5VK40"/>
<keyword evidence="3" id="KW-0378">Hydrolase</keyword>
<dbReference type="PROSITE" id="PS00653">
    <property type="entry name" value="GLYCOSYL_HYDROL_F1_2"/>
    <property type="match status" value="1"/>
</dbReference>
<keyword evidence="4" id="KW-0326">Glycosidase</keyword>
<sequence length="507" mass="57315">MGFATSLPVSLLLSILAVVSASSRDDGAANISRSSFPTGFIFGTASSAYQYEGAAKEGGRGPSLWDTFVEKHADQVADGSNGNVAIDSYHRYKGDVKIMKEMGFDAYRFSISWSRILPNGSLSGGINKEGVKYYNNLIDELISKGLTPFVTIFHWDTPQGLEDKYGGFLSNRIAEDFRDYAGVCFREFGDRVKHWITLNEPWSYAADGYATGDLAPRRCSPEIAANCNGGDSGREPYTVAHSMLLSHAAAVNLYRRKYQASQKGKIGITLVTNWMVPYSDSKRDMDAVERGLDFMFGWFMDPLTQGDYPLSMKALVRDRLPKFTEEQSKMVKGSFDFLGVNYYSTNYARSLPINVIAKDLYSTDSCANRTQVRNGIPIGPRAASNWLYVYPKGILDLLLYTKEKYNNPLIYITENGVDEANNETLSLEEALKDDARIHFYQQHLFYLQRAIREGVDVRGYFAWSLLDNFEWLNGYTVRFGLNYVDYKNDLKRYPKSSAIWFKKFLKK</sequence>
<evidence type="ECO:0000256" key="5">
    <source>
        <dbReference type="RuleBase" id="RU003690"/>
    </source>
</evidence>
<dbReference type="PANTHER" id="PTHR10353">
    <property type="entry name" value="GLYCOSYL HYDROLASE"/>
    <property type="match status" value="1"/>
</dbReference>
<dbReference type="PRINTS" id="PR00131">
    <property type="entry name" value="GLHYDRLASE1"/>
</dbReference>
<reference evidence="7" key="1">
    <citation type="journal article" date="2017" name="J. Biol. Chem.">
        <title>Functional characterization of CsBGlu12, a beta-glucosidase from Crocus sativus provides insights into its role in abiotic stress through accumulation of antioxidant flavonols.</title>
        <authorList>
            <person name="Baba S.A."/>
            <person name="Vishwakarma R.A."/>
            <person name="Ashraf N."/>
        </authorList>
    </citation>
    <scope>NUCLEOTIDE SEQUENCE</scope>
</reference>
<evidence type="ECO:0000256" key="6">
    <source>
        <dbReference type="SAM" id="SignalP"/>
    </source>
</evidence>
<feature type="chain" id="PRO_5012932921" evidence="6">
    <location>
        <begin position="22"/>
        <end position="507"/>
    </location>
</feature>
<dbReference type="Pfam" id="PF00232">
    <property type="entry name" value="Glyco_hydro_1"/>
    <property type="match status" value="1"/>
</dbReference>
<dbReference type="PANTHER" id="PTHR10353:SF137">
    <property type="entry name" value="MYROSINASE 3-RELATED"/>
    <property type="match status" value="1"/>
</dbReference>
<dbReference type="InterPro" id="IPR033132">
    <property type="entry name" value="GH_1_N_CS"/>
</dbReference>
<dbReference type="GO" id="GO:0008422">
    <property type="term" value="F:beta-glucosidase activity"/>
    <property type="evidence" value="ECO:0007669"/>
    <property type="project" value="TreeGrafter"/>
</dbReference>
<name>A0A1S5VK40_CROSA</name>
<evidence type="ECO:0000256" key="2">
    <source>
        <dbReference type="ARBA" id="ARBA00022729"/>
    </source>
</evidence>
<dbReference type="GO" id="GO:0033907">
    <property type="term" value="F:beta-D-fucosidase activity"/>
    <property type="evidence" value="ECO:0007669"/>
    <property type="project" value="UniProtKB-ARBA"/>
</dbReference>
<protein>
    <submittedName>
        <fullName evidence="7">Beta-glucosidase 12</fullName>
    </submittedName>
</protein>
<evidence type="ECO:0000256" key="3">
    <source>
        <dbReference type="ARBA" id="ARBA00022801"/>
    </source>
</evidence>
<dbReference type="EMBL" id="KX790358">
    <property type="protein sequence ID" value="AQP26338.1"/>
    <property type="molecule type" value="mRNA"/>
</dbReference>
<feature type="signal peptide" evidence="6">
    <location>
        <begin position="1"/>
        <end position="21"/>
    </location>
</feature>
<dbReference type="GO" id="GO:0004565">
    <property type="term" value="F:beta-galactosidase activity"/>
    <property type="evidence" value="ECO:0007669"/>
    <property type="project" value="UniProtKB-ARBA"/>
</dbReference>